<proteinExistence type="predicted"/>
<dbReference type="Proteomes" id="UP000507470">
    <property type="component" value="Unassembled WGS sequence"/>
</dbReference>
<reference evidence="1 2" key="1">
    <citation type="submission" date="2020-06" db="EMBL/GenBank/DDBJ databases">
        <authorList>
            <person name="Li R."/>
            <person name="Bekaert M."/>
        </authorList>
    </citation>
    <scope>NUCLEOTIDE SEQUENCE [LARGE SCALE GENOMIC DNA]</scope>
    <source>
        <strain evidence="2">wild</strain>
    </source>
</reference>
<accession>A0A6J8DBP2</accession>
<dbReference type="AlphaFoldDB" id="A0A6J8DBP2"/>
<name>A0A6J8DBP2_MYTCO</name>
<dbReference type="OrthoDB" id="10368929at2759"/>
<evidence type="ECO:0000313" key="1">
    <source>
        <dbReference type="EMBL" id="CAC5404530.1"/>
    </source>
</evidence>
<protein>
    <submittedName>
        <fullName evidence="1">Uncharacterized protein</fullName>
    </submittedName>
</protein>
<evidence type="ECO:0000313" key="2">
    <source>
        <dbReference type="Proteomes" id="UP000507470"/>
    </source>
</evidence>
<sequence>MFNQQLDSSRLVSIENTVRDIHSLLLKRQCVKPIEVPTITSTNKVKTALSSVSKESVPTRTSLPVTSKVQASVPSTSKEPLPLICILPVCSMPSTIPELPLSPTIIQEGIDRSAKIESFEKLMPRSFCDTIEDLVSLDNGTTRLVLSEIENDCLNSSPSP</sequence>
<dbReference type="EMBL" id="CACVKT020006969">
    <property type="protein sequence ID" value="CAC5404530.1"/>
    <property type="molecule type" value="Genomic_DNA"/>
</dbReference>
<gene>
    <name evidence="1" type="ORF">MCOR_38309</name>
</gene>
<keyword evidence="2" id="KW-1185">Reference proteome</keyword>
<organism evidence="1 2">
    <name type="scientific">Mytilus coruscus</name>
    <name type="common">Sea mussel</name>
    <dbReference type="NCBI Taxonomy" id="42192"/>
    <lineage>
        <taxon>Eukaryota</taxon>
        <taxon>Metazoa</taxon>
        <taxon>Spiralia</taxon>
        <taxon>Lophotrochozoa</taxon>
        <taxon>Mollusca</taxon>
        <taxon>Bivalvia</taxon>
        <taxon>Autobranchia</taxon>
        <taxon>Pteriomorphia</taxon>
        <taxon>Mytilida</taxon>
        <taxon>Mytiloidea</taxon>
        <taxon>Mytilidae</taxon>
        <taxon>Mytilinae</taxon>
        <taxon>Mytilus</taxon>
    </lineage>
</organism>